<evidence type="ECO:0000313" key="2">
    <source>
        <dbReference type="Proteomes" id="UP001208570"/>
    </source>
</evidence>
<evidence type="ECO:0000313" key="1">
    <source>
        <dbReference type="EMBL" id="KAK2141878.1"/>
    </source>
</evidence>
<proteinExistence type="predicted"/>
<protein>
    <submittedName>
        <fullName evidence="1">Uncharacterized protein</fullName>
    </submittedName>
</protein>
<keyword evidence="2" id="KW-1185">Reference proteome</keyword>
<name>A0AAD9MRW7_9ANNE</name>
<dbReference type="EMBL" id="JAODUP010001027">
    <property type="protein sequence ID" value="KAK2141878.1"/>
    <property type="molecule type" value="Genomic_DNA"/>
</dbReference>
<dbReference type="AlphaFoldDB" id="A0AAD9MRW7"/>
<comment type="caution">
    <text evidence="1">The sequence shown here is derived from an EMBL/GenBank/DDBJ whole genome shotgun (WGS) entry which is preliminary data.</text>
</comment>
<organism evidence="1 2">
    <name type="scientific">Paralvinella palmiformis</name>
    <dbReference type="NCBI Taxonomy" id="53620"/>
    <lineage>
        <taxon>Eukaryota</taxon>
        <taxon>Metazoa</taxon>
        <taxon>Spiralia</taxon>
        <taxon>Lophotrochozoa</taxon>
        <taxon>Annelida</taxon>
        <taxon>Polychaeta</taxon>
        <taxon>Sedentaria</taxon>
        <taxon>Canalipalpata</taxon>
        <taxon>Terebellida</taxon>
        <taxon>Terebelliformia</taxon>
        <taxon>Alvinellidae</taxon>
        <taxon>Paralvinella</taxon>
    </lineage>
</organism>
<dbReference type="Proteomes" id="UP001208570">
    <property type="component" value="Unassembled WGS sequence"/>
</dbReference>
<sequence>MYLTWRVKCSFPSITKPRYLYDFTRSIICSPIEKSKTFCSCRQSVKGLTLLEIRTRSSVYAWSYVPLVTASSSIMMTRVLNRVIPIIDPCGMPVSVGCSLELNPLRKCSSCLSLISYWILTCKVWMQLG</sequence>
<reference evidence="1" key="1">
    <citation type="journal article" date="2023" name="Mol. Biol. Evol.">
        <title>Third-Generation Sequencing Reveals the Adaptive Role of the Epigenome in Three Deep-Sea Polychaetes.</title>
        <authorList>
            <person name="Perez M."/>
            <person name="Aroh O."/>
            <person name="Sun Y."/>
            <person name="Lan Y."/>
            <person name="Juniper S.K."/>
            <person name="Young C.R."/>
            <person name="Angers B."/>
            <person name="Qian P.Y."/>
        </authorList>
    </citation>
    <scope>NUCLEOTIDE SEQUENCE</scope>
    <source>
        <strain evidence="1">P08H-3</strain>
    </source>
</reference>
<accession>A0AAD9MRW7</accession>
<gene>
    <name evidence="1" type="ORF">LSH36_1027g01056</name>
</gene>